<organism evidence="8 9">
    <name type="scientific">Pigmentiphaga aceris</name>
    <dbReference type="NCBI Taxonomy" id="1940612"/>
    <lineage>
        <taxon>Bacteria</taxon>
        <taxon>Pseudomonadati</taxon>
        <taxon>Pseudomonadota</taxon>
        <taxon>Betaproteobacteria</taxon>
        <taxon>Burkholderiales</taxon>
        <taxon>Alcaligenaceae</taxon>
        <taxon>Pigmentiphaga</taxon>
    </lineage>
</organism>
<keyword evidence="9" id="KW-1185">Reference proteome</keyword>
<dbReference type="Proteomes" id="UP000325161">
    <property type="component" value="Chromosome"/>
</dbReference>
<evidence type="ECO:0000256" key="2">
    <source>
        <dbReference type="ARBA" id="ARBA00007362"/>
    </source>
</evidence>
<dbReference type="GO" id="GO:0016020">
    <property type="term" value="C:membrane"/>
    <property type="evidence" value="ECO:0007669"/>
    <property type="project" value="UniProtKB-SubCell"/>
</dbReference>
<feature type="transmembrane region" description="Helical" evidence="6">
    <location>
        <begin position="92"/>
        <end position="111"/>
    </location>
</feature>
<keyword evidence="5 6" id="KW-0472">Membrane</keyword>
<dbReference type="Pfam" id="PF00892">
    <property type="entry name" value="EamA"/>
    <property type="match status" value="2"/>
</dbReference>
<dbReference type="PANTHER" id="PTHR32322">
    <property type="entry name" value="INNER MEMBRANE TRANSPORTER"/>
    <property type="match status" value="1"/>
</dbReference>
<reference evidence="8 9" key="1">
    <citation type="submission" date="2019-08" db="EMBL/GenBank/DDBJ databases">
        <title>Amphibian skin-associated Pigmentiphaga: genome sequence and occurrence across geography and hosts.</title>
        <authorList>
            <person name="Bletz M.C."/>
            <person name="Bunk B."/>
            <person name="Sproeer C."/>
            <person name="Biwer P."/>
            <person name="Reiter S."/>
            <person name="Rabemananjara F.C.E."/>
            <person name="Schulz S."/>
            <person name="Overmann J."/>
            <person name="Vences M."/>
        </authorList>
    </citation>
    <scope>NUCLEOTIDE SEQUENCE [LARGE SCALE GENOMIC DNA]</scope>
    <source>
        <strain evidence="8 9">Mada1488</strain>
    </source>
</reference>
<comment type="similarity">
    <text evidence="2">Belongs to the EamA transporter family.</text>
</comment>
<feature type="transmembrane region" description="Helical" evidence="6">
    <location>
        <begin position="178"/>
        <end position="201"/>
    </location>
</feature>
<sequence length="298" mass="31203">MILGAPALFAANMVAGRWAHDAGLPPVFLAFGRWATALLLLAPFIARRVWQQRHLLLAAAPQLLALAALGMGVAVAPQYIGAQTTSATNIGLIFSISPMLVLALEAGVWGVKMNRRQAAGLMLALSGVLIVLTRGDFNALLGLSFGKGDLWVLLAACGWALYTVLLKHSRLPDLDQGVRLGALMLGGVLVLAPFAGVEAMIDGLPAFGDPRLALTLGFLALVPSLGAYMVFGKLVSEAGPAVAGTSMFLVPLYAALLAWPLLGELPHLYHLAGMLLILPGMHLANMRAPRRVTGLVAG</sequence>
<evidence type="ECO:0000313" key="9">
    <source>
        <dbReference type="Proteomes" id="UP000325161"/>
    </source>
</evidence>
<feature type="domain" description="EamA" evidence="7">
    <location>
        <begin position="1"/>
        <end position="132"/>
    </location>
</feature>
<accession>A0A5C0B4G6</accession>
<comment type="subcellular location">
    <subcellularLocation>
        <location evidence="1">Membrane</location>
        <topology evidence="1">Multi-pass membrane protein</topology>
    </subcellularLocation>
</comment>
<feature type="transmembrane region" description="Helical" evidence="6">
    <location>
        <begin position="238"/>
        <end position="262"/>
    </location>
</feature>
<feature type="transmembrane region" description="Helical" evidence="6">
    <location>
        <begin position="268"/>
        <end position="285"/>
    </location>
</feature>
<dbReference type="PANTHER" id="PTHR32322:SF2">
    <property type="entry name" value="EAMA DOMAIN-CONTAINING PROTEIN"/>
    <property type="match status" value="1"/>
</dbReference>
<feature type="transmembrane region" description="Helical" evidence="6">
    <location>
        <begin position="150"/>
        <end position="166"/>
    </location>
</feature>
<dbReference type="InterPro" id="IPR050638">
    <property type="entry name" value="AA-Vitamin_Transporters"/>
</dbReference>
<feature type="domain" description="EamA" evidence="7">
    <location>
        <begin position="147"/>
        <end position="284"/>
    </location>
</feature>
<name>A0A5C0B4G6_9BURK</name>
<dbReference type="InterPro" id="IPR037185">
    <property type="entry name" value="EmrE-like"/>
</dbReference>
<feature type="transmembrane region" description="Helical" evidence="6">
    <location>
        <begin position="118"/>
        <end position="135"/>
    </location>
</feature>
<evidence type="ECO:0000256" key="6">
    <source>
        <dbReference type="SAM" id="Phobius"/>
    </source>
</evidence>
<evidence type="ECO:0000313" key="8">
    <source>
        <dbReference type="EMBL" id="QEI09532.1"/>
    </source>
</evidence>
<feature type="transmembrane region" description="Helical" evidence="6">
    <location>
        <begin position="213"/>
        <end position="231"/>
    </location>
</feature>
<dbReference type="SUPFAM" id="SSF103481">
    <property type="entry name" value="Multidrug resistance efflux transporter EmrE"/>
    <property type="match status" value="2"/>
</dbReference>
<feature type="transmembrane region" description="Helical" evidence="6">
    <location>
        <begin position="29"/>
        <end position="46"/>
    </location>
</feature>
<dbReference type="OrthoDB" id="4167046at2"/>
<evidence type="ECO:0000256" key="1">
    <source>
        <dbReference type="ARBA" id="ARBA00004141"/>
    </source>
</evidence>
<dbReference type="InterPro" id="IPR000620">
    <property type="entry name" value="EamA_dom"/>
</dbReference>
<evidence type="ECO:0000256" key="5">
    <source>
        <dbReference type="ARBA" id="ARBA00023136"/>
    </source>
</evidence>
<dbReference type="KEGG" id="pacr:FXN63_23650"/>
<evidence type="ECO:0000256" key="4">
    <source>
        <dbReference type="ARBA" id="ARBA00022989"/>
    </source>
</evidence>
<gene>
    <name evidence="8" type="ORF">FXN63_23650</name>
</gene>
<keyword evidence="3 6" id="KW-0812">Transmembrane</keyword>
<dbReference type="AlphaFoldDB" id="A0A5C0B4G6"/>
<keyword evidence="4 6" id="KW-1133">Transmembrane helix</keyword>
<protein>
    <submittedName>
        <fullName evidence="8">DMT family transporter</fullName>
    </submittedName>
</protein>
<evidence type="ECO:0000256" key="3">
    <source>
        <dbReference type="ARBA" id="ARBA00022692"/>
    </source>
</evidence>
<proteinExistence type="inferred from homology"/>
<feature type="transmembrane region" description="Helical" evidence="6">
    <location>
        <begin position="55"/>
        <end position="80"/>
    </location>
</feature>
<dbReference type="EMBL" id="CP043046">
    <property type="protein sequence ID" value="QEI09532.1"/>
    <property type="molecule type" value="Genomic_DNA"/>
</dbReference>
<evidence type="ECO:0000259" key="7">
    <source>
        <dbReference type="Pfam" id="PF00892"/>
    </source>
</evidence>